<feature type="compositionally biased region" description="Basic and acidic residues" evidence="1">
    <location>
        <begin position="346"/>
        <end position="360"/>
    </location>
</feature>
<keyword evidence="4" id="KW-1185">Reference proteome</keyword>
<feature type="compositionally biased region" description="Low complexity" evidence="1">
    <location>
        <begin position="446"/>
        <end position="459"/>
    </location>
</feature>
<reference evidence="3" key="2">
    <citation type="submission" date="2020-09" db="EMBL/GenBank/DDBJ databases">
        <authorList>
            <person name="Sun Q."/>
            <person name="Zhou Y."/>
        </authorList>
    </citation>
    <scope>NUCLEOTIDE SEQUENCE</scope>
    <source>
        <strain evidence="3">CGMCC 1.15343</strain>
    </source>
</reference>
<name>A0A916U389_9SPHI</name>
<dbReference type="RefSeq" id="WP_188625569.1">
    <property type="nucleotide sequence ID" value="NZ_BMIL01000002.1"/>
</dbReference>
<evidence type="ECO:0008006" key="5">
    <source>
        <dbReference type="Google" id="ProtNLM"/>
    </source>
</evidence>
<dbReference type="EMBL" id="BMIL01000002">
    <property type="protein sequence ID" value="GGC57005.1"/>
    <property type="molecule type" value="Genomic_DNA"/>
</dbReference>
<reference evidence="3" key="1">
    <citation type="journal article" date="2014" name="Int. J. Syst. Evol. Microbiol.">
        <title>Complete genome sequence of Corynebacterium casei LMG S-19264T (=DSM 44701T), isolated from a smear-ripened cheese.</title>
        <authorList>
            <consortium name="US DOE Joint Genome Institute (JGI-PGF)"/>
            <person name="Walter F."/>
            <person name="Albersmeier A."/>
            <person name="Kalinowski J."/>
            <person name="Ruckert C."/>
        </authorList>
    </citation>
    <scope>NUCLEOTIDE SEQUENCE</scope>
    <source>
        <strain evidence="3">CGMCC 1.15343</strain>
    </source>
</reference>
<dbReference type="Pfam" id="PF20245">
    <property type="entry name" value="DUF6600"/>
    <property type="match status" value="1"/>
</dbReference>
<evidence type="ECO:0000256" key="1">
    <source>
        <dbReference type="SAM" id="MobiDB-lite"/>
    </source>
</evidence>
<evidence type="ECO:0000313" key="4">
    <source>
        <dbReference type="Proteomes" id="UP000651668"/>
    </source>
</evidence>
<dbReference type="Proteomes" id="UP000651668">
    <property type="component" value="Unassembled WGS sequence"/>
</dbReference>
<feature type="compositionally biased region" description="Basic and acidic residues" evidence="1">
    <location>
        <begin position="256"/>
        <end position="267"/>
    </location>
</feature>
<sequence>MKHMIKLPAIVLGLMLLLTGMTQKVFAQDEDISLQTFYDELSPYGTWIQDPQYGYVWRPDVDQREFRPYYTNGRWVMTEYGNTWVSEYDWGWAPFHYGRWVTDRYNQWMWIPDTTWGPAWVNWRSGGGQYGWAPLGPSISVGFNVPSFWWVFVPQTRIYIDRFPRYRSYRNARYINNTVIINNVYVNNRNTYYTGPRREEIRRVTNRDVTVYNINRNSRPGRNSISNTTVNIYNPRPARGADNKNAAPRTVVQRDALARNDGRRDAGQPRNENMNRPSGRFNENRVSSERVTLDRNTRDRNTGSEQKALATARAQREQGNGVQRSPVQRGEAQNQQRDAQNQVREAQQRQQRDAQQRQQREVQLTQQREAQKQVEARDQQREALQRTQRESQRLQREAQQNQQRESQQRQQREVQQRQVRQQQMSTPQRTERVQAPQRSSEARAMGSNGAERSGASRASRGGGRG</sequence>
<feature type="compositionally biased region" description="Polar residues" evidence="1">
    <location>
        <begin position="214"/>
        <end position="232"/>
    </location>
</feature>
<proteinExistence type="predicted"/>
<dbReference type="AlphaFoldDB" id="A0A916U389"/>
<protein>
    <recommendedName>
        <fullName evidence="5">YXWGXW repeat-containing protein</fullName>
    </recommendedName>
</protein>
<keyword evidence="2" id="KW-0732">Signal</keyword>
<feature type="compositionally biased region" description="Polar residues" evidence="1">
    <location>
        <begin position="317"/>
        <end position="338"/>
    </location>
</feature>
<accession>A0A916U389</accession>
<feature type="compositionally biased region" description="Basic and acidic residues" evidence="1">
    <location>
        <begin position="369"/>
        <end position="396"/>
    </location>
</feature>
<feature type="compositionally biased region" description="Basic and acidic residues" evidence="1">
    <location>
        <begin position="406"/>
        <end position="415"/>
    </location>
</feature>
<comment type="caution">
    <text evidence="3">The sequence shown here is derived from an EMBL/GenBank/DDBJ whole genome shotgun (WGS) entry which is preliminary data.</text>
</comment>
<feature type="chain" id="PRO_5037134025" description="YXWGXW repeat-containing protein" evidence="2">
    <location>
        <begin position="28"/>
        <end position="465"/>
    </location>
</feature>
<dbReference type="InterPro" id="IPR046535">
    <property type="entry name" value="DUF6600"/>
</dbReference>
<evidence type="ECO:0000313" key="3">
    <source>
        <dbReference type="EMBL" id="GGC57005.1"/>
    </source>
</evidence>
<evidence type="ECO:0000256" key="2">
    <source>
        <dbReference type="SAM" id="SignalP"/>
    </source>
</evidence>
<feature type="signal peptide" evidence="2">
    <location>
        <begin position="1"/>
        <end position="27"/>
    </location>
</feature>
<gene>
    <name evidence="3" type="ORF">GCM10011387_08210</name>
</gene>
<organism evidence="3 4">
    <name type="scientific">Pedobacter quisquiliarum</name>
    <dbReference type="NCBI Taxonomy" id="1834438"/>
    <lineage>
        <taxon>Bacteria</taxon>
        <taxon>Pseudomonadati</taxon>
        <taxon>Bacteroidota</taxon>
        <taxon>Sphingobacteriia</taxon>
        <taxon>Sphingobacteriales</taxon>
        <taxon>Sphingobacteriaceae</taxon>
        <taxon>Pedobacter</taxon>
    </lineage>
</organism>
<feature type="region of interest" description="Disordered" evidence="1">
    <location>
        <begin position="214"/>
        <end position="465"/>
    </location>
</feature>
<feature type="compositionally biased region" description="Basic and acidic residues" evidence="1">
    <location>
        <begin position="282"/>
        <end position="302"/>
    </location>
</feature>